<name>A0A0L0HNP3_SPIPD</name>
<accession>A0A0L0HNP3</accession>
<organism evidence="9 10">
    <name type="scientific">Spizellomyces punctatus (strain DAOM BR117)</name>
    <dbReference type="NCBI Taxonomy" id="645134"/>
    <lineage>
        <taxon>Eukaryota</taxon>
        <taxon>Fungi</taxon>
        <taxon>Fungi incertae sedis</taxon>
        <taxon>Chytridiomycota</taxon>
        <taxon>Chytridiomycota incertae sedis</taxon>
        <taxon>Chytridiomycetes</taxon>
        <taxon>Spizellomycetales</taxon>
        <taxon>Spizellomycetaceae</taxon>
        <taxon>Spizellomyces</taxon>
    </lineage>
</organism>
<dbReference type="InterPro" id="IPR006629">
    <property type="entry name" value="LITAF"/>
</dbReference>
<dbReference type="GeneID" id="27685734"/>
<evidence type="ECO:0000256" key="4">
    <source>
        <dbReference type="ARBA" id="ARBA00022833"/>
    </source>
</evidence>
<comment type="subcellular location">
    <subcellularLocation>
        <location evidence="1">Membrane</location>
        <topology evidence="1">Peripheral membrane protein</topology>
    </subcellularLocation>
</comment>
<dbReference type="STRING" id="645134.A0A0L0HNP3"/>
<feature type="region of interest" description="Disordered" evidence="6">
    <location>
        <begin position="1"/>
        <end position="41"/>
    </location>
</feature>
<evidence type="ECO:0000256" key="1">
    <source>
        <dbReference type="ARBA" id="ARBA00004170"/>
    </source>
</evidence>
<dbReference type="EMBL" id="KQ257452">
    <property type="protein sequence ID" value="KND03051.1"/>
    <property type="molecule type" value="Genomic_DNA"/>
</dbReference>
<dbReference type="InterPro" id="IPR037519">
    <property type="entry name" value="LITAF_fam"/>
</dbReference>
<dbReference type="SMART" id="SM00714">
    <property type="entry name" value="LITAF"/>
    <property type="match status" value="1"/>
</dbReference>
<evidence type="ECO:0000313" key="9">
    <source>
        <dbReference type="EMBL" id="KND03051.1"/>
    </source>
</evidence>
<evidence type="ECO:0000256" key="7">
    <source>
        <dbReference type="SAM" id="Phobius"/>
    </source>
</evidence>
<keyword evidence="10" id="KW-1185">Reference proteome</keyword>
<dbReference type="PANTHER" id="PTHR23292">
    <property type="entry name" value="LIPOPOLYSACCHARIDE-INDUCED TUMOR NECROSIS FACTOR-ALPHA FACTOR"/>
    <property type="match status" value="1"/>
</dbReference>
<evidence type="ECO:0000256" key="2">
    <source>
        <dbReference type="ARBA" id="ARBA00005975"/>
    </source>
</evidence>
<feature type="compositionally biased region" description="Pro residues" evidence="6">
    <location>
        <begin position="1"/>
        <end position="19"/>
    </location>
</feature>
<feature type="transmembrane region" description="Helical" evidence="7">
    <location>
        <begin position="154"/>
        <end position="174"/>
    </location>
</feature>
<dbReference type="OMA" id="TMLATWH"/>
<feature type="domain" description="LITAF" evidence="8">
    <location>
        <begin position="114"/>
        <end position="198"/>
    </location>
</feature>
<dbReference type="PANTHER" id="PTHR23292:SF6">
    <property type="entry name" value="FI16602P1-RELATED"/>
    <property type="match status" value="1"/>
</dbReference>
<evidence type="ECO:0000313" key="10">
    <source>
        <dbReference type="Proteomes" id="UP000053201"/>
    </source>
</evidence>
<reference evidence="9 10" key="1">
    <citation type="submission" date="2009-08" db="EMBL/GenBank/DDBJ databases">
        <title>The Genome Sequence of Spizellomyces punctatus strain DAOM BR117.</title>
        <authorList>
            <consortium name="The Broad Institute Genome Sequencing Platform"/>
            <person name="Russ C."/>
            <person name="Cuomo C."/>
            <person name="Shea T."/>
            <person name="Young S.K."/>
            <person name="Zeng Q."/>
            <person name="Koehrsen M."/>
            <person name="Haas B."/>
            <person name="Borodovsky M."/>
            <person name="Guigo R."/>
            <person name="Alvarado L."/>
            <person name="Berlin A."/>
            <person name="Bochicchio J."/>
            <person name="Borenstein D."/>
            <person name="Chapman S."/>
            <person name="Chen Z."/>
            <person name="Engels R."/>
            <person name="Freedman E."/>
            <person name="Gellesch M."/>
            <person name="Goldberg J."/>
            <person name="Griggs A."/>
            <person name="Gujja S."/>
            <person name="Heiman D."/>
            <person name="Hepburn T."/>
            <person name="Howarth C."/>
            <person name="Jen D."/>
            <person name="Larson L."/>
            <person name="Lewis B."/>
            <person name="Mehta T."/>
            <person name="Park D."/>
            <person name="Pearson M."/>
            <person name="Roberts A."/>
            <person name="Saif S."/>
            <person name="Shenoy N."/>
            <person name="Sisk P."/>
            <person name="Stolte C."/>
            <person name="Sykes S."/>
            <person name="Thomson T."/>
            <person name="Walk T."/>
            <person name="White J."/>
            <person name="Yandava C."/>
            <person name="Burger G."/>
            <person name="Gray M.W."/>
            <person name="Holland P.W.H."/>
            <person name="King N."/>
            <person name="Lang F.B.F."/>
            <person name="Roger A.J."/>
            <person name="Ruiz-Trillo I."/>
            <person name="Lander E."/>
            <person name="Nusbaum C."/>
        </authorList>
    </citation>
    <scope>NUCLEOTIDE SEQUENCE [LARGE SCALE GENOMIC DNA]</scope>
    <source>
        <strain evidence="9 10">DAOM BR117</strain>
    </source>
</reference>
<dbReference type="RefSeq" id="XP_016611090.1">
    <property type="nucleotide sequence ID" value="XM_016750422.1"/>
</dbReference>
<comment type="similarity">
    <text evidence="2">Belongs to the CDIP1/LITAF family.</text>
</comment>
<dbReference type="GO" id="GO:0016020">
    <property type="term" value="C:membrane"/>
    <property type="evidence" value="ECO:0007669"/>
    <property type="project" value="UniProtKB-SubCell"/>
</dbReference>
<evidence type="ECO:0000259" key="8">
    <source>
        <dbReference type="PROSITE" id="PS51837"/>
    </source>
</evidence>
<dbReference type="Pfam" id="PF10601">
    <property type="entry name" value="zf-LITAF-like"/>
    <property type="match status" value="1"/>
</dbReference>
<dbReference type="Proteomes" id="UP000053201">
    <property type="component" value="Unassembled WGS sequence"/>
</dbReference>
<evidence type="ECO:0000256" key="6">
    <source>
        <dbReference type="SAM" id="MobiDB-lite"/>
    </source>
</evidence>
<dbReference type="VEuPathDB" id="FungiDB:SPPG_02117"/>
<keyword evidence="7" id="KW-0812">Transmembrane</keyword>
<gene>
    <name evidence="9" type="ORF">SPPG_02117</name>
</gene>
<evidence type="ECO:0000256" key="5">
    <source>
        <dbReference type="ARBA" id="ARBA00023136"/>
    </source>
</evidence>
<dbReference type="OrthoDB" id="5599753at2759"/>
<dbReference type="PROSITE" id="PS51837">
    <property type="entry name" value="LITAF"/>
    <property type="match status" value="1"/>
</dbReference>
<keyword evidence="5 7" id="KW-0472">Membrane</keyword>
<dbReference type="InParanoid" id="A0A0L0HNP3"/>
<dbReference type="GO" id="GO:0008270">
    <property type="term" value="F:zinc ion binding"/>
    <property type="evidence" value="ECO:0007669"/>
    <property type="project" value="TreeGrafter"/>
</dbReference>
<protein>
    <recommendedName>
        <fullName evidence="8">LITAF domain-containing protein</fullName>
    </recommendedName>
</protein>
<sequence length="199" mass="21359">MSEKSNPPPPVQTTDPSPPAYDGHPQIPIAAPLQPLPQTTGAAVPAAQPVPFMHSVPPINGASHGTPPLMYPPQPPQVAVPGQQVPVMLPNQPMYVAQPQPGVQYAMYPATVAPSVSIAVQQGLHFDESKPQIMVCTRCQENVTTRVAMEAGPFTWLMAGLICVICCPCAWIPFASDTFQDKHHYCPKCNSSLAVFKKM</sequence>
<evidence type="ECO:0000256" key="3">
    <source>
        <dbReference type="ARBA" id="ARBA00022723"/>
    </source>
</evidence>
<keyword evidence="7" id="KW-1133">Transmembrane helix</keyword>
<dbReference type="AlphaFoldDB" id="A0A0L0HNP3"/>
<keyword evidence="3" id="KW-0479">Metal-binding</keyword>
<proteinExistence type="inferred from homology"/>
<keyword evidence="4" id="KW-0862">Zinc</keyword>